<dbReference type="Proteomes" id="UP000182993">
    <property type="component" value="Chromosome"/>
</dbReference>
<gene>
    <name evidence="8" type="ORF">A0O31_00426</name>
</gene>
<dbReference type="RefSeq" id="WP_237259017.1">
    <property type="nucleotide sequence ID" value="NZ_CP016312.1"/>
</dbReference>
<reference evidence="9" key="1">
    <citation type="submission" date="2016-06" db="EMBL/GenBank/DDBJ databases">
        <title>Whole genome sequencing of Thermus brockianus strain GE-1.</title>
        <authorList>
            <person name="Schaefers C."/>
            <person name="Blank S."/>
            <person name="Wiebusch S."/>
            <person name="Elleuche S."/>
            <person name="Antranikian G."/>
        </authorList>
    </citation>
    <scope>NUCLEOTIDE SEQUENCE [LARGE SCALE GENOMIC DNA]</scope>
    <source>
        <strain evidence="9">GE-1</strain>
    </source>
</reference>
<dbReference type="PROSITE" id="PS51918">
    <property type="entry name" value="RADICAL_SAM"/>
    <property type="match status" value="1"/>
</dbReference>
<sequence length="395" mass="44217">MTRVMDGEGLIAKARNVERPDFAQYPYLVAWEVTNACMLACRHCRASAMPHPLPDELSTEEGLRLLEEVATYRPKPLLLLTGGDPLARSDLFLLLEKAKEQGLKVGLTPAATPLLTREMVFRLKEAGVNRLALSLDGAAPETHDAFRGERGTFARTLEALDWAKEAGLPTQVNTTVAQDNWPEIQALPPLLAEKGVVLWSLFFLVPVGRGKVLKQLSARQFEEVLHWLYEVSRTYPFHVKTTEAHHFRRVVLQRRKAEGRPDRALAAGESLYQEYFQDGMEHSRLGVTDGNGFVFVSATGNVAPSGFLPVYAGNVREKPLLEIYRESLLFRELRDKNLLKGKCGVCEYRYVCGGSRARAWAETGDYLAADPRCAYVPPAWLDLKGKRPLAERKEA</sequence>
<dbReference type="NCBIfam" id="TIGR04053">
    <property type="entry name" value="TIGR04053 family radical SAM/SPASM domain-containing protein"/>
    <property type="match status" value="1"/>
</dbReference>
<keyword evidence="3" id="KW-0949">S-adenosyl-L-methionine</keyword>
<dbReference type="EMBL" id="CP016312">
    <property type="protein sequence ID" value="APD08634.1"/>
    <property type="molecule type" value="Genomic_DNA"/>
</dbReference>
<evidence type="ECO:0000259" key="7">
    <source>
        <dbReference type="PROSITE" id="PS51918"/>
    </source>
</evidence>
<proteinExistence type="predicted"/>
<dbReference type="PANTHER" id="PTHR11228:SF34">
    <property type="entry name" value="TUNGSTEN-CONTAINING ALDEHYDE FERREDOXIN OXIDOREDUCTASE COFACTOR MODIFYING PROTEIN"/>
    <property type="match status" value="1"/>
</dbReference>
<dbReference type="CDD" id="cd01335">
    <property type="entry name" value="Radical_SAM"/>
    <property type="match status" value="1"/>
</dbReference>
<evidence type="ECO:0000256" key="2">
    <source>
        <dbReference type="ARBA" id="ARBA00022485"/>
    </source>
</evidence>
<accession>A0A1J0LRG2</accession>
<evidence type="ECO:0000256" key="3">
    <source>
        <dbReference type="ARBA" id="ARBA00022691"/>
    </source>
</evidence>
<dbReference type="SFLD" id="SFLDG01386">
    <property type="entry name" value="main_SPASM_domain-containing"/>
    <property type="match status" value="1"/>
</dbReference>
<dbReference type="InterPro" id="IPR050377">
    <property type="entry name" value="Radical_SAM_PqqE_MftC-like"/>
</dbReference>
<evidence type="ECO:0000313" key="8">
    <source>
        <dbReference type="EMBL" id="APD08634.1"/>
    </source>
</evidence>
<keyword evidence="4" id="KW-0479">Metal-binding</keyword>
<dbReference type="InterPro" id="IPR006638">
    <property type="entry name" value="Elp3/MiaA/NifB-like_rSAM"/>
</dbReference>
<dbReference type="InterPro" id="IPR007197">
    <property type="entry name" value="rSAM"/>
</dbReference>
<evidence type="ECO:0000256" key="4">
    <source>
        <dbReference type="ARBA" id="ARBA00022723"/>
    </source>
</evidence>
<evidence type="ECO:0000313" key="9">
    <source>
        <dbReference type="Proteomes" id="UP000182993"/>
    </source>
</evidence>
<dbReference type="SFLD" id="SFLDS00029">
    <property type="entry name" value="Radical_SAM"/>
    <property type="match status" value="1"/>
</dbReference>
<dbReference type="InterPro" id="IPR058240">
    <property type="entry name" value="rSAM_sf"/>
</dbReference>
<protein>
    <submittedName>
        <fullName evidence="8">Molybdenum cofactor biosynthesis protein A MoaA</fullName>
    </submittedName>
</protein>
<dbReference type="PIRSF" id="PIRSF037420">
    <property type="entry name" value="PQQ_syn_pqqE"/>
    <property type="match status" value="1"/>
</dbReference>
<keyword evidence="5" id="KW-0408">Iron</keyword>
<evidence type="ECO:0000256" key="5">
    <source>
        <dbReference type="ARBA" id="ARBA00023004"/>
    </source>
</evidence>
<organism evidence="8 9">
    <name type="scientific">Thermus brockianus</name>
    <dbReference type="NCBI Taxonomy" id="56956"/>
    <lineage>
        <taxon>Bacteria</taxon>
        <taxon>Thermotogati</taxon>
        <taxon>Deinococcota</taxon>
        <taxon>Deinococci</taxon>
        <taxon>Thermales</taxon>
        <taxon>Thermaceae</taxon>
        <taxon>Thermus</taxon>
    </lineage>
</organism>
<dbReference type="PANTHER" id="PTHR11228">
    <property type="entry name" value="RADICAL SAM DOMAIN PROTEIN"/>
    <property type="match status" value="1"/>
</dbReference>
<keyword evidence="6" id="KW-0411">Iron-sulfur</keyword>
<dbReference type="SUPFAM" id="SSF102114">
    <property type="entry name" value="Radical SAM enzymes"/>
    <property type="match status" value="1"/>
</dbReference>
<dbReference type="SMART" id="SM00729">
    <property type="entry name" value="Elp3"/>
    <property type="match status" value="1"/>
</dbReference>
<evidence type="ECO:0000256" key="6">
    <source>
        <dbReference type="ARBA" id="ARBA00023014"/>
    </source>
</evidence>
<keyword evidence="2" id="KW-0004">4Fe-4S</keyword>
<dbReference type="SFLD" id="SFLDG01067">
    <property type="entry name" value="SPASM/twitch_domain_containing"/>
    <property type="match status" value="1"/>
</dbReference>
<dbReference type="KEGG" id="tbc:A0O31_00426"/>
<dbReference type="InterPro" id="IPR013785">
    <property type="entry name" value="Aldolase_TIM"/>
</dbReference>
<dbReference type="GO" id="GO:0003824">
    <property type="term" value="F:catalytic activity"/>
    <property type="evidence" value="ECO:0007669"/>
    <property type="project" value="InterPro"/>
</dbReference>
<dbReference type="InterPro" id="IPR017200">
    <property type="entry name" value="PqqE-like"/>
</dbReference>
<feature type="domain" description="Radical SAM core" evidence="7">
    <location>
        <begin position="23"/>
        <end position="234"/>
    </location>
</feature>
<dbReference type="Gene3D" id="3.20.20.70">
    <property type="entry name" value="Aldolase class I"/>
    <property type="match status" value="1"/>
</dbReference>
<dbReference type="STRING" id="56956.A0O31_00426"/>
<dbReference type="GO" id="GO:0051539">
    <property type="term" value="F:4 iron, 4 sulfur cluster binding"/>
    <property type="evidence" value="ECO:0007669"/>
    <property type="project" value="UniProtKB-KW"/>
</dbReference>
<evidence type="ECO:0000256" key="1">
    <source>
        <dbReference type="ARBA" id="ARBA00001966"/>
    </source>
</evidence>
<dbReference type="CDD" id="cd21123">
    <property type="entry name" value="SPASM_MftC-like"/>
    <property type="match status" value="1"/>
</dbReference>
<dbReference type="GO" id="GO:0046872">
    <property type="term" value="F:metal ion binding"/>
    <property type="evidence" value="ECO:0007669"/>
    <property type="project" value="UniProtKB-KW"/>
</dbReference>
<dbReference type="AlphaFoldDB" id="A0A1J0LRG2"/>
<comment type="cofactor">
    <cofactor evidence="1">
        <name>[4Fe-4S] cluster</name>
        <dbReference type="ChEBI" id="CHEBI:49883"/>
    </cofactor>
</comment>
<name>A0A1J0LRG2_THEBO</name>
<dbReference type="Pfam" id="PF04055">
    <property type="entry name" value="Radical_SAM"/>
    <property type="match status" value="1"/>
</dbReference>